<dbReference type="Proteomes" id="UP001549313">
    <property type="component" value="Unassembled WGS sequence"/>
</dbReference>
<dbReference type="Pfam" id="PF06172">
    <property type="entry name" value="Cupin_5"/>
    <property type="match status" value="1"/>
</dbReference>
<evidence type="ECO:0000313" key="2">
    <source>
        <dbReference type="EMBL" id="MET4684967.1"/>
    </source>
</evidence>
<name>A0ABV2REF3_9CAUL</name>
<comment type="caution">
    <text evidence="2">The sequence shown here is derived from an EMBL/GenBank/DDBJ whole genome shotgun (WGS) entry which is preliminary data.</text>
</comment>
<reference evidence="2 3" key="1">
    <citation type="submission" date="2024-06" db="EMBL/GenBank/DDBJ databases">
        <title>Sorghum-associated microbial communities from plants grown in Nebraska, USA.</title>
        <authorList>
            <person name="Schachtman D."/>
        </authorList>
    </citation>
    <scope>NUCLEOTIDE SEQUENCE [LARGE SCALE GENOMIC DNA]</scope>
    <source>
        <strain evidence="2 3">2814</strain>
    </source>
</reference>
<keyword evidence="3" id="KW-1185">Reference proteome</keyword>
<proteinExistence type="predicted"/>
<evidence type="ECO:0000313" key="3">
    <source>
        <dbReference type="Proteomes" id="UP001549313"/>
    </source>
</evidence>
<evidence type="ECO:0000259" key="1">
    <source>
        <dbReference type="Pfam" id="PF06172"/>
    </source>
</evidence>
<dbReference type="RefSeq" id="WP_354089930.1">
    <property type="nucleotide sequence ID" value="NZ_JBEPTF010000004.1"/>
</dbReference>
<gene>
    <name evidence="2" type="ORF">ABIE19_002916</name>
</gene>
<dbReference type="InterPro" id="IPR009327">
    <property type="entry name" value="Cupin_DUF985"/>
</dbReference>
<organism evidence="2 3">
    <name type="scientific">Brevundimonas faecalis</name>
    <dbReference type="NCBI Taxonomy" id="947378"/>
    <lineage>
        <taxon>Bacteria</taxon>
        <taxon>Pseudomonadati</taxon>
        <taxon>Pseudomonadota</taxon>
        <taxon>Alphaproteobacteria</taxon>
        <taxon>Caulobacterales</taxon>
        <taxon>Caulobacteraceae</taxon>
        <taxon>Brevundimonas</taxon>
    </lineage>
</organism>
<sequence length="128" mass="13622">MQGETDFTLEEVVGNLSLARLSGGGWGRVMGEVGAVPAPGERVSAYRLLTHEAAEDWRAVEVEELWTAYMGAALALETATETGVRHSTIEAGSGAWARIPAGGWLRIRPLGDWCLAGRIGPMQDDGLS</sequence>
<feature type="domain" description="DUF985" evidence="1">
    <location>
        <begin position="13"/>
        <end position="117"/>
    </location>
</feature>
<dbReference type="EMBL" id="JBEPTF010000004">
    <property type="protein sequence ID" value="MET4684967.1"/>
    <property type="molecule type" value="Genomic_DNA"/>
</dbReference>
<dbReference type="InterPro" id="IPR011051">
    <property type="entry name" value="RmlC_Cupin_sf"/>
</dbReference>
<protein>
    <submittedName>
        <fullName evidence="2">Cupin superfamily sugar epimerase</fullName>
    </submittedName>
</protein>
<dbReference type="InterPro" id="IPR014710">
    <property type="entry name" value="RmlC-like_jellyroll"/>
</dbReference>
<dbReference type="Gene3D" id="2.60.120.10">
    <property type="entry name" value="Jelly Rolls"/>
    <property type="match status" value="1"/>
</dbReference>
<accession>A0ABV2REF3</accession>
<dbReference type="SUPFAM" id="SSF51182">
    <property type="entry name" value="RmlC-like cupins"/>
    <property type="match status" value="1"/>
</dbReference>